<keyword evidence="2" id="KW-0614">Plasmid</keyword>
<evidence type="ECO:0000313" key="1">
    <source>
        <dbReference type="EMBL" id="GFZ99409.1"/>
    </source>
</evidence>
<reference evidence="1" key="1">
    <citation type="journal article" date="2014" name="Int. J. Syst. Evol. Microbiol.">
        <title>Complete genome of a new Firmicutes species belonging to the dominant human colonic microbiota ('Ruminococcus bicirculans') reveals two chromosomes and a selective capacity to utilize plant glucans.</title>
        <authorList>
            <consortium name="NISC Comparative Sequencing Program"/>
            <person name="Wegmann U."/>
            <person name="Louis P."/>
            <person name="Goesmann A."/>
            <person name="Henrissat B."/>
            <person name="Duncan S.H."/>
            <person name="Flint H.J."/>
        </authorList>
    </citation>
    <scope>NUCLEOTIDE SEQUENCE</scope>
    <source>
        <strain evidence="1">CCM 7327</strain>
    </source>
</reference>
<protein>
    <submittedName>
        <fullName evidence="2">Uncharacterized protein</fullName>
    </submittedName>
</protein>
<dbReference type="AlphaFoldDB" id="A0A4Q4IT80"/>
<gene>
    <name evidence="1" type="ORF">GCM10019071_32200</name>
    <name evidence="2" type="ORF">H5V43_21450</name>
</gene>
<evidence type="ECO:0000313" key="3">
    <source>
        <dbReference type="Proteomes" id="UP000593663"/>
    </source>
</evidence>
<keyword evidence="4" id="KW-1185">Reference proteome</keyword>
<evidence type="ECO:0000313" key="4">
    <source>
        <dbReference type="Proteomes" id="UP000628109"/>
    </source>
</evidence>
<reference evidence="2" key="4">
    <citation type="journal article" date="2021" name="Microbiol. Resour. Announc.">
        <title>Complete Genome Sequence of Sphingobium barthaii KK22, a High-Molecular-Weight Polycyclic Aromatic Hydrocarbon-Degrading Soil Bacterium.</title>
        <authorList>
            <person name="Mori J.F."/>
            <person name="Kanaly R.A."/>
        </authorList>
    </citation>
    <scope>NUCLEOTIDE SEQUENCE</scope>
    <source>
        <strain evidence="2">KK22</strain>
    </source>
</reference>
<reference evidence="4" key="2">
    <citation type="journal article" date="2019" name="Int. J. Syst. Evol. Microbiol.">
        <title>The Global Catalogue of Microorganisms (GCM) 10K type strain sequencing project: providing services to taxonomists for standard genome sequencing and annotation.</title>
        <authorList>
            <consortium name="The Broad Institute Genomics Platform"/>
            <consortium name="The Broad Institute Genome Sequencing Center for Infectious Disease"/>
            <person name="Wu L."/>
            <person name="Ma J."/>
        </authorList>
    </citation>
    <scope>NUCLEOTIDE SEQUENCE [LARGE SCALE GENOMIC DNA]</scope>
    <source>
        <strain evidence="4">CCM 7327</strain>
    </source>
</reference>
<sequence>MVKLAISSNSLKRVQIPVSRDASLKPTDEVEIAVRVTKPNYVPKDVKVRARIDETLFTGKTLRGKLEALNADDAVASVQIGHTIRAPRTDQD</sequence>
<reference evidence="3" key="3">
    <citation type="submission" date="2020-08" db="EMBL/GenBank/DDBJ databases">
        <title>Complete genome sequence of Sphingobium barthaii strain KK22, a high-molecular-weight polycyclic aromatic hydrocarbon-degrading soil bacterium.</title>
        <authorList>
            <person name="Mori J.F."/>
            <person name="Kanaly R.A."/>
        </authorList>
    </citation>
    <scope>NUCLEOTIDE SEQUENCE [LARGE SCALE GENOMIC DNA]</scope>
    <source>
        <strain evidence="3">KK22</strain>
        <plasmid evidence="3">p1</plasmid>
    </source>
</reference>
<proteinExistence type="predicted"/>
<name>A0A4Q4IT80_SPHSA</name>
<dbReference type="KEGG" id="sbar:H5V43_21450"/>
<dbReference type="Proteomes" id="UP000628109">
    <property type="component" value="Unassembled WGS sequence"/>
</dbReference>
<dbReference type="Proteomes" id="UP000593663">
    <property type="component" value="Plasmid p1"/>
</dbReference>
<evidence type="ECO:0000313" key="2">
    <source>
        <dbReference type="EMBL" id="QOT74455.1"/>
    </source>
</evidence>
<organism evidence="2 3">
    <name type="scientific">Sphingobium fuliginis (strain ATCC 27551)</name>
    <dbReference type="NCBI Taxonomy" id="336203"/>
    <lineage>
        <taxon>Bacteria</taxon>
        <taxon>Pseudomonadati</taxon>
        <taxon>Pseudomonadota</taxon>
        <taxon>Alphaproteobacteria</taxon>
        <taxon>Sphingomonadales</taxon>
        <taxon>Sphingomonadaceae</taxon>
        <taxon>Sphingobium</taxon>
    </lineage>
</organism>
<dbReference type="EMBL" id="BMDU01000008">
    <property type="protein sequence ID" value="GFZ99409.1"/>
    <property type="molecule type" value="Genomic_DNA"/>
</dbReference>
<geneLocation type="plasmid" evidence="2 3">
    <name>p1</name>
</geneLocation>
<accession>A0A4Q4IT80</accession>
<dbReference type="EMBL" id="CP060037">
    <property type="protein sequence ID" value="QOT74455.1"/>
    <property type="molecule type" value="Genomic_DNA"/>
</dbReference>
<dbReference type="RefSeq" id="WP_025552265.1">
    <property type="nucleotide sequence ID" value="NZ_BATN01000190.1"/>
</dbReference>
<reference evidence="1" key="5">
    <citation type="submission" date="2024-05" db="EMBL/GenBank/DDBJ databases">
        <authorList>
            <person name="Sun Q."/>
            <person name="Sedlacek I."/>
        </authorList>
    </citation>
    <scope>NUCLEOTIDE SEQUENCE</scope>
    <source>
        <strain evidence="1">CCM 7327</strain>
    </source>
</reference>